<dbReference type="EMBL" id="JABCRI010000005">
    <property type="protein sequence ID" value="KAF8405896.1"/>
    <property type="molecule type" value="Genomic_DNA"/>
</dbReference>
<dbReference type="InterPro" id="IPR015915">
    <property type="entry name" value="Kelch-typ_b-propeller"/>
</dbReference>
<dbReference type="SMART" id="SM00612">
    <property type="entry name" value="Kelch"/>
    <property type="match status" value="2"/>
</dbReference>
<comment type="caution">
    <text evidence="4">The sequence shown here is derived from an EMBL/GenBank/DDBJ whole genome shotgun (WGS) entry which is preliminary data.</text>
</comment>
<sequence>MKKPYGAAMGEDPGVPSWFEGPPDGTEAARSVALPLGEVSHTYEGGRDPPMMDVLIKQDKKSPGMDQGLTSGVQENKKGVGGSPTLLLMLAEARVACSGRWWSCKRWLYATIMSGLFENLPLDLLINCFARVPFCSFPDLHHVCPSWRVAVQRLNVNDRNIAGTAEEFVCIFAENPSHLWEFYDPRRDLWLTQPALPTPKMDLAHFGAVSTGGKIYVLGGGSCTNHPVYGIHGRACARNAVWSYSPFLRKWAELAPMLVPRASFGCAVIDGKIIVAGGFTYCGIPIATAERYDPKKDEWVSLPDLKQTHNSACLEVVVGGKLYIVHKGKEEVQLWEEGEKMWKVLLHPFFTGLADSIAVIRDEIYVLMLGRLLHMKFNRGGTEKLMTMEIPSREGHSLYFYRNDSALIGLGDDLHVIGGRSWFLLPLADVDVLTFPHNFCDDEGCQIIRRQAAPMPWCSGSILNHTVLRI</sequence>
<keyword evidence="5" id="KW-1185">Reference proteome</keyword>
<gene>
    <name evidence="4" type="ORF">HHK36_007974</name>
</gene>
<evidence type="ECO:0000256" key="1">
    <source>
        <dbReference type="ARBA" id="ARBA00022441"/>
    </source>
</evidence>
<dbReference type="Pfam" id="PF00646">
    <property type="entry name" value="F-box"/>
    <property type="match status" value="1"/>
</dbReference>
<reference evidence="4 5" key="1">
    <citation type="submission" date="2020-04" db="EMBL/GenBank/DDBJ databases">
        <title>Plant Genome Project.</title>
        <authorList>
            <person name="Zhang R.-G."/>
        </authorList>
    </citation>
    <scope>NUCLEOTIDE SEQUENCE [LARGE SCALE GENOMIC DNA]</scope>
    <source>
        <strain evidence="4">YNK0</strain>
        <tissue evidence="4">Leaf</tissue>
    </source>
</reference>
<proteinExistence type="predicted"/>
<evidence type="ECO:0000256" key="2">
    <source>
        <dbReference type="ARBA" id="ARBA00022737"/>
    </source>
</evidence>
<keyword evidence="1" id="KW-0880">Kelch repeat</keyword>
<keyword evidence="2" id="KW-0677">Repeat</keyword>
<organism evidence="4 5">
    <name type="scientific">Tetracentron sinense</name>
    <name type="common">Spur-leaf</name>
    <dbReference type="NCBI Taxonomy" id="13715"/>
    <lineage>
        <taxon>Eukaryota</taxon>
        <taxon>Viridiplantae</taxon>
        <taxon>Streptophyta</taxon>
        <taxon>Embryophyta</taxon>
        <taxon>Tracheophyta</taxon>
        <taxon>Spermatophyta</taxon>
        <taxon>Magnoliopsida</taxon>
        <taxon>Trochodendrales</taxon>
        <taxon>Trochodendraceae</taxon>
        <taxon>Tetracentron</taxon>
    </lineage>
</organism>
<evidence type="ECO:0000313" key="4">
    <source>
        <dbReference type="EMBL" id="KAF8405896.1"/>
    </source>
</evidence>
<dbReference type="OrthoDB" id="45365at2759"/>
<dbReference type="Pfam" id="PF01344">
    <property type="entry name" value="Kelch_1"/>
    <property type="match status" value="1"/>
</dbReference>
<dbReference type="PANTHER" id="PTHR46344:SF21">
    <property type="entry name" value="F-BOX_KELCH-REPEAT PROTEIN SKIP30 ISOFORM X2"/>
    <property type="match status" value="1"/>
</dbReference>
<dbReference type="Gene3D" id="2.120.10.80">
    <property type="entry name" value="Kelch-type beta propeller"/>
    <property type="match status" value="1"/>
</dbReference>
<dbReference type="InterPro" id="IPR004163">
    <property type="entry name" value="CoA_transf_BS"/>
</dbReference>
<dbReference type="PANTHER" id="PTHR46344">
    <property type="entry name" value="OS02G0202900 PROTEIN"/>
    <property type="match status" value="1"/>
</dbReference>
<dbReference type="SUPFAM" id="SSF117281">
    <property type="entry name" value="Kelch motif"/>
    <property type="match status" value="1"/>
</dbReference>
<dbReference type="Proteomes" id="UP000655225">
    <property type="component" value="Unassembled WGS sequence"/>
</dbReference>
<name>A0A834ZFK2_TETSI</name>
<protein>
    <recommendedName>
        <fullName evidence="3">F-box domain-containing protein</fullName>
    </recommendedName>
</protein>
<evidence type="ECO:0000259" key="3">
    <source>
        <dbReference type="Pfam" id="PF00646"/>
    </source>
</evidence>
<feature type="domain" description="F-box" evidence="3">
    <location>
        <begin position="117"/>
        <end position="157"/>
    </location>
</feature>
<dbReference type="GO" id="GO:0008410">
    <property type="term" value="F:CoA-transferase activity"/>
    <property type="evidence" value="ECO:0007669"/>
    <property type="project" value="InterPro"/>
</dbReference>
<accession>A0A834ZFK2</accession>
<dbReference type="PROSITE" id="PS01273">
    <property type="entry name" value="COA_TRANSF_1"/>
    <property type="match status" value="1"/>
</dbReference>
<evidence type="ECO:0000313" key="5">
    <source>
        <dbReference type="Proteomes" id="UP000655225"/>
    </source>
</evidence>
<dbReference type="InterPro" id="IPR001810">
    <property type="entry name" value="F-box_dom"/>
</dbReference>
<dbReference type="InterPro" id="IPR006652">
    <property type="entry name" value="Kelch_1"/>
</dbReference>
<dbReference type="AlphaFoldDB" id="A0A834ZFK2"/>